<keyword evidence="1" id="KW-0472">Membrane</keyword>
<evidence type="ECO:0000313" key="4">
    <source>
        <dbReference type="Proteomes" id="UP000053695"/>
    </source>
</evidence>
<dbReference type="STRING" id="1069083.GCA_000371805_00086"/>
<gene>
    <name evidence="3" type="ORF">J422_02669</name>
</gene>
<reference evidence="3 4" key="1">
    <citation type="journal article" date="2013" name="Genome Announc.">
        <title>Draft Genome Sequence of a Highly Flagellated, Fast-Swimming Archaeon, Methanocaldococcus villosus Strain KIN24-T80 (DSM 22612).</title>
        <authorList>
            <person name="Thennarasu S."/>
            <person name="Polireddy D."/>
            <person name="Antony A."/>
            <person name="Yada M.R."/>
            <person name="Algarawi S."/>
            <person name="Sivakumar N."/>
        </authorList>
    </citation>
    <scope>NUCLEOTIDE SEQUENCE [LARGE SCALE GENOMIC DNA]</scope>
    <source>
        <strain evidence="3 4">KIN24-T80</strain>
    </source>
</reference>
<dbReference type="OrthoDB" id="10182at2157"/>
<dbReference type="PATRIC" id="fig|1069083.5.peg.523"/>
<dbReference type="AlphaFoldDB" id="N6V236"/>
<name>N6V236_9EURY</name>
<feature type="transmembrane region" description="Helical" evidence="1">
    <location>
        <begin position="52"/>
        <end position="73"/>
    </location>
</feature>
<comment type="caution">
    <text evidence="3">The sequence shown here is derived from an EMBL/GenBank/DDBJ whole genome shotgun (WGS) entry which is preliminary data.</text>
</comment>
<feature type="transmembrane region" description="Helical" evidence="1">
    <location>
        <begin position="156"/>
        <end position="174"/>
    </location>
</feature>
<feature type="transmembrane region" description="Helical" evidence="1">
    <location>
        <begin position="12"/>
        <end position="32"/>
    </location>
</feature>
<dbReference type="PANTHER" id="PTHR42709">
    <property type="entry name" value="ALKALINE PHOSPHATASE LIKE PROTEIN"/>
    <property type="match status" value="1"/>
</dbReference>
<evidence type="ECO:0000313" key="3">
    <source>
        <dbReference type="EMBL" id="ENN96348.1"/>
    </source>
</evidence>
<keyword evidence="1" id="KW-1133">Transmembrane helix</keyword>
<dbReference type="PANTHER" id="PTHR42709:SF11">
    <property type="entry name" value="DEDA FAMILY PROTEIN"/>
    <property type="match status" value="1"/>
</dbReference>
<keyword evidence="1" id="KW-0812">Transmembrane</keyword>
<dbReference type="InterPro" id="IPR032816">
    <property type="entry name" value="VTT_dom"/>
</dbReference>
<proteinExistence type="predicted"/>
<dbReference type="GO" id="GO:0005886">
    <property type="term" value="C:plasma membrane"/>
    <property type="evidence" value="ECO:0007669"/>
    <property type="project" value="TreeGrafter"/>
</dbReference>
<protein>
    <submittedName>
        <fullName evidence="3">Lipoprotein B LppB</fullName>
    </submittedName>
</protein>
<dbReference type="InterPro" id="IPR051311">
    <property type="entry name" value="DedA_domain"/>
</dbReference>
<feature type="transmembrane region" description="Helical" evidence="1">
    <location>
        <begin position="116"/>
        <end position="135"/>
    </location>
</feature>
<organism evidence="3 4">
    <name type="scientific">Methanocaldococcus villosus KIN24-T80</name>
    <dbReference type="NCBI Taxonomy" id="1069083"/>
    <lineage>
        <taxon>Archaea</taxon>
        <taxon>Methanobacteriati</taxon>
        <taxon>Methanobacteriota</taxon>
        <taxon>Methanomada group</taxon>
        <taxon>Methanococci</taxon>
        <taxon>Methanococcales</taxon>
        <taxon>Methanocaldococcaceae</taxon>
        <taxon>Methanocaldococcus</taxon>
    </lineage>
</organism>
<evidence type="ECO:0000256" key="1">
    <source>
        <dbReference type="SAM" id="Phobius"/>
    </source>
</evidence>
<keyword evidence="4" id="KW-1185">Reference proteome</keyword>
<keyword evidence="3" id="KW-0449">Lipoprotein</keyword>
<accession>N6V236</accession>
<dbReference type="Pfam" id="PF09335">
    <property type="entry name" value="VTT_dom"/>
    <property type="match status" value="1"/>
</dbReference>
<evidence type="ECO:0000259" key="2">
    <source>
        <dbReference type="Pfam" id="PF09335"/>
    </source>
</evidence>
<dbReference type="EMBL" id="APMM01000017">
    <property type="protein sequence ID" value="ENN96348.1"/>
    <property type="molecule type" value="Genomic_DNA"/>
</dbReference>
<feature type="domain" description="VTT" evidence="2">
    <location>
        <begin position="33"/>
        <end position="149"/>
    </location>
</feature>
<sequence>MDLYIVAKEIILNYGYFGIFFLSMIEAIFFPIPPDVFLLSSTYFGLDPLLSTVMATLGTVVGGTIGYFLGYKFGHPIFLKLFNEKYLIKGEEFFNKYGVFGIVIAGFTPIPYKVIAWLSGIFEMNLCLFVIATFIGRFPRFIMVAYFGDLIKNLKIGAILAFFIFALCLIIIKIKK</sequence>
<dbReference type="Proteomes" id="UP000053695">
    <property type="component" value="Unassembled WGS sequence"/>
</dbReference>
<dbReference type="RefSeq" id="WP_004590575.1">
    <property type="nucleotide sequence ID" value="NZ_APMM01000017.1"/>
</dbReference>